<reference evidence="4 5" key="1">
    <citation type="journal article" date="2012" name="Proc. Natl. Acad. Sci. U.S.A.">
        <title>Comparative genomics of Ceriporiopsis subvermispora and Phanerochaete chrysosporium provide insight into selective ligninolysis.</title>
        <authorList>
            <person name="Fernandez-Fueyo E."/>
            <person name="Ruiz-Duenas F.J."/>
            <person name="Ferreira P."/>
            <person name="Floudas D."/>
            <person name="Hibbett D.S."/>
            <person name="Canessa P."/>
            <person name="Larrondo L.F."/>
            <person name="James T.Y."/>
            <person name="Seelenfreund D."/>
            <person name="Lobos S."/>
            <person name="Polanco R."/>
            <person name="Tello M."/>
            <person name="Honda Y."/>
            <person name="Watanabe T."/>
            <person name="Watanabe T."/>
            <person name="Ryu J.S."/>
            <person name="Kubicek C.P."/>
            <person name="Schmoll M."/>
            <person name="Gaskell J."/>
            <person name="Hammel K.E."/>
            <person name="St John F.J."/>
            <person name="Vanden Wymelenberg A."/>
            <person name="Sabat G."/>
            <person name="Splinter BonDurant S."/>
            <person name="Syed K."/>
            <person name="Yadav J.S."/>
            <person name="Doddapaneni H."/>
            <person name="Subramanian V."/>
            <person name="Lavin J.L."/>
            <person name="Oguiza J.A."/>
            <person name="Perez G."/>
            <person name="Pisabarro A.G."/>
            <person name="Ramirez L."/>
            <person name="Santoyo F."/>
            <person name="Master E."/>
            <person name="Coutinho P.M."/>
            <person name="Henrissat B."/>
            <person name="Lombard V."/>
            <person name="Magnuson J.K."/>
            <person name="Kuees U."/>
            <person name="Hori C."/>
            <person name="Igarashi K."/>
            <person name="Samejima M."/>
            <person name="Held B.W."/>
            <person name="Barry K.W."/>
            <person name="LaButti K.M."/>
            <person name="Lapidus A."/>
            <person name="Lindquist E.A."/>
            <person name="Lucas S.M."/>
            <person name="Riley R."/>
            <person name="Salamov A.A."/>
            <person name="Hoffmeister D."/>
            <person name="Schwenk D."/>
            <person name="Hadar Y."/>
            <person name="Yarden O."/>
            <person name="de Vries R.P."/>
            <person name="Wiebenga A."/>
            <person name="Stenlid J."/>
            <person name="Eastwood D."/>
            <person name="Grigoriev I.V."/>
            <person name="Berka R.M."/>
            <person name="Blanchette R.A."/>
            <person name="Kersten P."/>
            <person name="Martinez A.T."/>
            <person name="Vicuna R."/>
            <person name="Cullen D."/>
        </authorList>
    </citation>
    <scope>NUCLEOTIDE SEQUENCE [LARGE SCALE GENOMIC DNA]</scope>
    <source>
        <strain evidence="4 5">B</strain>
    </source>
</reference>
<organism evidence="4 5">
    <name type="scientific">Ceriporiopsis subvermispora (strain B)</name>
    <name type="common">White-rot fungus</name>
    <name type="synonym">Gelatoporia subvermispora</name>
    <dbReference type="NCBI Taxonomy" id="914234"/>
    <lineage>
        <taxon>Eukaryota</taxon>
        <taxon>Fungi</taxon>
        <taxon>Dikarya</taxon>
        <taxon>Basidiomycota</taxon>
        <taxon>Agaricomycotina</taxon>
        <taxon>Agaricomycetes</taxon>
        <taxon>Polyporales</taxon>
        <taxon>Gelatoporiaceae</taxon>
        <taxon>Gelatoporia</taxon>
    </lineage>
</organism>
<feature type="transmembrane region" description="Helical" evidence="2">
    <location>
        <begin position="136"/>
        <end position="155"/>
    </location>
</feature>
<proteinExistence type="predicted"/>
<keyword evidence="2" id="KW-1133">Transmembrane helix</keyword>
<feature type="domain" description="DUF6535" evidence="3">
    <location>
        <begin position="39"/>
        <end position="216"/>
    </location>
</feature>
<evidence type="ECO:0000256" key="2">
    <source>
        <dbReference type="SAM" id="Phobius"/>
    </source>
</evidence>
<name>M2R4X1_CERS8</name>
<accession>M2R4X1</accession>
<feature type="transmembrane region" description="Helical" evidence="2">
    <location>
        <begin position="258"/>
        <end position="274"/>
    </location>
</feature>
<sequence length="636" mass="71104">MEPERLHSLSHSTADNHPNRVNNDGQRSRSQSYPAEANWPACAAFIKQHDEQMTKNWKEDIDTLLVFAGLFSAVVTAFATQSYAMLQQQQTSSLPNSGQGPSLQGNSTSVNGSIISSQGIMHTLFEPSPSVIRINILWFYSLVCSLISSLLAILAKQWLREYMCEGSSTPRETIRIRQHRFDGLTTWHVSKLIAFPPILLQCALVLFFFGLIEFLWFMDALLAGLVSIPIAAALIFHLATSLAPAFSTACPYRSPQSWAFLLLIQNLCNIYHSFQSMAMRCVRRKSKSRKLKPLLDWRDRDIKTLPGRRNELDNAALEWAYMSSMDDDFLDSLVPCINDLRPAQAAAFAFTAVASAANCSVPTLIETARTSSPLSTQLCEILILRRLDGRRVSRLVKLLLDILPRIHHKNQSSGIIVIDTIAVLQHLLMWNAKAFCERALHREALTRMMELVNIWEPLEVQRAALDVIWKLTTSGCNVFFCPDAIVNVIMCARQAFSRGDSEMFCRACAVVFQRLPALDTAADQYDWYMRGTLHGWLSDVRRFLVERNRLKAPYNCGTHVRWCAGLGKLAAQDREIIPAEMVATLSQGAALGLLGNDDSEAEALQDLQRMYALDTAPPYSPICSTGTTTEVPLGTA</sequence>
<dbReference type="AlphaFoldDB" id="M2R4X1"/>
<feature type="compositionally biased region" description="Polar residues" evidence="1">
    <location>
        <begin position="9"/>
        <end position="33"/>
    </location>
</feature>
<dbReference type="OrthoDB" id="3219854at2759"/>
<gene>
    <name evidence="4" type="ORF">CERSUDRAFT_117454</name>
</gene>
<dbReference type="EMBL" id="KB445804">
    <property type="protein sequence ID" value="EMD33931.1"/>
    <property type="molecule type" value="Genomic_DNA"/>
</dbReference>
<evidence type="ECO:0000256" key="1">
    <source>
        <dbReference type="SAM" id="MobiDB-lite"/>
    </source>
</evidence>
<evidence type="ECO:0000313" key="5">
    <source>
        <dbReference type="Proteomes" id="UP000016930"/>
    </source>
</evidence>
<dbReference type="Pfam" id="PF20153">
    <property type="entry name" value="DUF6535"/>
    <property type="match status" value="1"/>
</dbReference>
<dbReference type="HOGENOM" id="CLU_430197_0_0_1"/>
<protein>
    <recommendedName>
        <fullName evidence="3">DUF6535 domain-containing protein</fullName>
    </recommendedName>
</protein>
<dbReference type="InterPro" id="IPR045338">
    <property type="entry name" value="DUF6535"/>
</dbReference>
<dbReference type="Proteomes" id="UP000016930">
    <property type="component" value="Unassembled WGS sequence"/>
</dbReference>
<keyword evidence="5" id="KW-1185">Reference proteome</keyword>
<evidence type="ECO:0000313" key="4">
    <source>
        <dbReference type="EMBL" id="EMD33931.1"/>
    </source>
</evidence>
<keyword evidence="2" id="KW-0812">Transmembrane</keyword>
<feature type="region of interest" description="Disordered" evidence="1">
    <location>
        <begin position="1"/>
        <end position="33"/>
    </location>
</feature>
<feature type="transmembrane region" description="Helical" evidence="2">
    <location>
        <begin position="198"/>
        <end position="218"/>
    </location>
</feature>
<keyword evidence="2" id="KW-0472">Membrane</keyword>
<evidence type="ECO:0000259" key="3">
    <source>
        <dbReference type="Pfam" id="PF20153"/>
    </source>
</evidence>
<feature type="transmembrane region" description="Helical" evidence="2">
    <location>
        <begin position="224"/>
        <end position="246"/>
    </location>
</feature>
<feature type="transmembrane region" description="Helical" evidence="2">
    <location>
        <begin position="63"/>
        <end position="86"/>
    </location>
</feature>